<reference evidence="1" key="2">
    <citation type="submission" date="2018-08" db="UniProtKB">
        <authorList>
            <consortium name="EnsemblPlants"/>
        </authorList>
    </citation>
    <scope>IDENTIFICATION</scope>
    <source>
        <strain evidence="1">Yugu1</strain>
    </source>
</reference>
<evidence type="ECO:0000313" key="1">
    <source>
        <dbReference type="EnsemblPlants" id="KQL15713"/>
    </source>
</evidence>
<reference evidence="2" key="1">
    <citation type="journal article" date="2012" name="Nat. Biotechnol.">
        <title>Reference genome sequence of the model plant Setaria.</title>
        <authorList>
            <person name="Bennetzen J.L."/>
            <person name="Schmutz J."/>
            <person name="Wang H."/>
            <person name="Percifield R."/>
            <person name="Hawkins J."/>
            <person name="Pontaroli A.C."/>
            <person name="Estep M."/>
            <person name="Feng L."/>
            <person name="Vaughn J.N."/>
            <person name="Grimwood J."/>
            <person name="Jenkins J."/>
            <person name="Barry K."/>
            <person name="Lindquist E."/>
            <person name="Hellsten U."/>
            <person name="Deshpande S."/>
            <person name="Wang X."/>
            <person name="Wu X."/>
            <person name="Mitros T."/>
            <person name="Triplett J."/>
            <person name="Yang X."/>
            <person name="Ye C.Y."/>
            <person name="Mauro-Herrera M."/>
            <person name="Wang L."/>
            <person name="Li P."/>
            <person name="Sharma M."/>
            <person name="Sharma R."/>
            <person name="Ronald P.C."/>
            <person name="Panaud O."/>
            <person name="Kellogg E.A."/>
            <person name="Brutnell T.P."/>
            <person name="Doust A.N."/>
            <person name="Tuskan G.A."/>
            <person name="Rokhsar D."/>
            <person name="Devos K.M."/>
        </authorList>
    </citation>
    <scope>NUCLEOTIDE SEQUENCE [LARGE SCALE GENOMIC DNA]</scope>
    <source>
        <strain evidence="2">cv. Yugu1</strain>
    </source>
</reference>
<dbReference type="AlphaFoldDB" id="K3ZB36"/>
<organism evidence="1 2">
    <name type="scientific">Setaria italica</name>
    <name type="common">Foxtail millet</name>
    <name type="synonym">Panicum italicum</name>
    <dbReference type="NCBI Taxonomy" id="4555"/>
    <lineage>
        <taxon>Eukaryota</taxon>
        <taxon>Viridiplantae</taxon>
        <taxon>Streptophyta</taxon>
        <taxon>Embryophyta</taxon>
        <taxon>Tracheophyta</taxon>
        <taxon>Spermatophyta</taxon>
        <taxon>Magnoliopsida</taxon>
        <taxon>Liliopsida</taxon>
        <taxon>Poales</taxon>
        <taxon>Poaceae</taxon>
        <taxon>PACMAD clade</taxon>
        <taxon>Panicoideae</taxon>
        <taxon>Panicodae</taxon>
        <taxon>Paniceae</taxon>
        <taxon>Cenchrinae</taxon>
        <taxon>Setaria</taxon>
    </lineage>
</organism>
<evidence type="ECO:0000313" key="2">
    <source>
        <dbReference type="Proteomes" id="UP000004995"/>
    </source>
</evidence>
<dbReference type="Proteomes" id="UP000004995">
    <property type="component" value="Unassembled WGS sequence"/>
</dbReference>
<protein>
    <submittedName>
        <fullName evidence="1">Uncharacterized protein</fullName>
    </submittedName>
</protein>
<dbReference type="EMBL" id="AGNK02001771">
    <property type="status" value="NOT_ANNOTATED_CDS"/>
    <property type="molecule type" value="Genomic_DNA"/>
</dbReference>
<proteinExistence type="predicted"/>
<dbReference type="EnsemblPlants" id="KQL15713">
    <property type="protein sequence ID" value="KQL15713"/>
    <property type="gene ID" value="SETIT_023757mg"/>
</dbReference>
<name>K3ZB36_SETIT</name>
<dbReference type="HOGENOM" id="CLU_2296566_0_0_1"/>
<sequence>MSSQLVVVMAKAVAATTASLIMGSTQSLVIDSREEATTWSSVCSMESSSYSFALEGREGIASNLLVRSSMATISEMELRALTSSSFVVVGITSIKLASESF</sequence>
<dbReference type="InParanoid" id="K3ZB36"/>
<keyword evidence="2" id="KW-1185">Reference proteome</keyword>
<accession>K3ZB36</accession>
<dbReference type="Gramene" id="KQL15713">
    <property type="protein sequence ID" value="KQL15713"/>
    <property type="gene ID" value="SETIT_023757mg"/>
</dbReference>